<feature type="chain" id="PRO_5044966266" description="SLH domain-containing protein" evidence="2">
    <location>
        <begin position="29"/>
        <end position="707"/>
    </location>
</feature>
<dbReference type="EMBL" id="BRZA01000002">
    <property type="protein sequence ID" value="GLC88934.1"/>
    <property type="molecule type" value="Genomic_DNA"/>
</dbReference>
<feature type="domain" description="SLH" evidence="3">
    <location>
        <begin position="92"/>
        <end position="152"/>
    </location>
</feature>
<dbReference type="InterPro" id="IPR036907">
    <property type="entry name" value="5'-Nucleotdase_C_sf"/>
</dbReference>
<keyword evidence="1 2" id="KW-0732">Signal</keyword>
<dbReference type="Pfam" id="PF00149">
    <property type="entry name" value="Metallophos"/>
    <property type="match status" value="1"/>
</dbReference>
<dbReference type="RefSeq" id="WP_264988685.1">
    <property type="nucleotide sequence ID" value="NZ_BRZA01000002.1"/>
</dbReference>
<dbReference type="Gene3D" id="3.90.780.10">
    <property type="entry name" value="5'-Nucleotidase, C-terminal domain"/>
    <property type="match status" value="1"/>
</dbReference>
<dbReference type="SUPFAM" id="SSF56300">
    <property type="entry name" value="Metallo-dependent phosphatases"/>
    <property type="match status" value="1"/>
</dbReference>
<dbReference type="InterPro" id="IPR029052">
    <property type="entry name" value="Metallo-depent_PP-like"/>
</dbReference>
<dbReference type="SUPFAM" id="SSF55816">
    <property type="entry name" value="5'-nucleotidase (syn. UDP-sugar hydrolase), C-terminal domain"/>
    <property type="match status" value="1"/>
</dbReference>
<accession>A0ABQ5NKX5</accession>
<proteinExistence type="inferred from homology"/>
<dbReference type="InterPro" id="IPR008334">
    <property type="entry name" value="5'-Nucleotdase_C"/>
</dbReference>
<name>A0ABQ5NKX5_9BACI</name>
<dbReference type="PRINTS" id="PR01607">
    <property type="entry name" value="APYRASEFAMLY"/>
</dbReference>
<dbReference type="PANTHER" id="PTHR11575:SF24">
    <property type="entry name" value="5'-NUCLEOTIDASE"/>
    <property type="match status" value="1"/>
</dbReference>
<dbReference type="Gene3D" id="3.60.21.10">
    <property type="match status" value="1"/>
</dbReference>
<dbReference type="Pfam" id="PF02872">
    <property type="entry name" value="5_nucleotid_C"/>
    <property type="match status" value="1"/>
</dbReference>
<evidence type="ECO:0000256" key="2">
    <source>
        <dbReference type="RuleBase" id="RU362119"/>
    </source>
</evidence>
<feature type="signal peptide" evidence="2">
    <location>
        <begin position="1"/>
        <end position="28"/>
    </location>
</feature>
<organism evidence="4 5">
    <name type="scientific">Lysinibacillus piscis</name>
    <dbReference type="NCBI Taxonomy" id="2518931"/>
    <lineage>
        <taxon>Bacteria</taxon>
        <taxon>Bacillati</taxon>
        <taxon>Bacillota</taxon>
        <taxon>Bacilli</taxon>
        <taxon>Bacillales</taxon>
        <taxon>Bacillaceae</taxon>
        <taxon>Lysinibacillus</taxon>
    </lineage>
</organism>
<evidence type="ECO:0000313" key="5">
    <source>
        <dbReference type="Proteomes" id="UP001065593"/>
    </source>
</evidence>
<keyword evidence="2" id="KW-0378">Hydrolase</keyword>
<dbReference type="Proteomes" id="UP001065593">
    <property type="component" value="Unassembled WGS sequence"/>
</dbReference>
<dbReference type="Pfam" id="PF00395">
    <property type="entry name" value="SLH"/>
    <property type="match status" value="2"/>
</dbReference>
<evidence type="ECO:0000313" key="4">
    <source>
        <dbReference type="EMBL" id="GLC88934.1"/>
    </source>
</evidence>
<keyword evidence="5" id="KW-1185">Reference proteome</keyword>
<protein>
    <recommendedName>
        <fullName evidence="3">SLH domain-containing protein</fullName>
    </recommendedName>
</protein>
<keyword evidence="2" id="KW-0547">Nucleotide-binding</keyword>
<dbReference type="InterPro" id="IPR001119">
    <property type="entry name" value="SLH_dom"/>
</dbReference>
<evidence type="ECO:0000256" key="1">
    <source>
        <dbReference type="ARBA" id="ARBA00022729"/>
    </source>
</evidence>
<dbReference type="PANTHER" id="PTHR11575">
    <property type="entry name" value="5'-NUCLEOTIDASE-RELATED"/>
    <property type="match status" value="1"/>
</dbReference>
<gene>
    <name evidence="4" type="ORF">LYSBPC_20610</name>
</gene>
<evidence type="ECO:0000259" key="3">
    <source>
        <dbReference type="PROSITE" id="PS51272"/>
    </source>
</evidence>
<dbReference type="InterPro" id="IPR006179">
    <property type="entry name" value="5_nucleotidase/apyrase"/>
</dbReference>
<comment type="caution">
    <text evidence="4">The sequence shown here is derived from an EMBL/GenBank/DDBJ whole genome shotgun (WGS) entry which is preliminary data.</text>
</comment>
<feature type="domain" description="SLH" evidence="3">
    <location>
        <begin position="28"/>
        <end position="91"/>
    </location>
</feature>
<comment type="similarity">
    <text evidence="2">Belongs to the 5'-nucleotidase family.</text>
</comment>
<sequence length="707" mass="74969">MANKRNRFYTATAAALAITAVAAAPASAASPFSDVSESHAHFEGIATLYAAGIVSGYPDGTFKPDANVTRGQAAKMIAGALKLDTKNVVNPKFTDIATSNQYYGPIAALVGLNVITGYEDNTFRPDQTITHGQLAKMIAAVPTLPELESAKSYAAADYVTRGQLATLITEALAQFNPETPEVPADDVFNLSILHVNDTHSRAEGIAQVATVVKEQRATKDNVLTLHAGDALTGTLYYNEFQGKADIAVLNEIGFDAMVFGNHEFDSGSTSEGLQVLVDFIKAANFPFVDANADFSADDKFKGLFTDLVSSEPENGKIYHGIVKEINGEKVGIFGLTTAETTDISSPGKVTFSNYIDSAKKAVTAFEGMGVNKIIALTHIGYNDNPNVDNDILLAKNVPGIDVIVGAHDHTKLDKPVVVDTNTVGEAKDATIIVQANEYAKYLGTVDVAFDKNGVVTEYDGALIDLAKVTPDSAAVKILAPYKAKVDAVNNKEIGVKLAQDLVNPRATETDLTSVRSNETALGNIITDGMLAKAQKYTDKTVVMALQNGGGIRAAIPAGNITVGQVITVLPFGNTLALMDVTGAELKAAFEVSVKSSPKENGGFLHVAGAKVQYDSSKEVGSRVVSIEYFDKATGKYVALEDGKTYTVATNAYTAKGGDGFTMFGKAYEAGRVTDLGLSDWENLQEQLLSLKEVKTTTEGRIVDIAKK</sequence>
<dbReference type="PROSITE" id="PS51272">
    <property type="entry name" value="SLH"/>
    <property type="match status" value="2"/>
</dbReference>
<dbReference type="InterPro" id="IPR004843">
    <property type="entry name" value="Calcineurin-like_PHP"/>
</dbReference>
<reference evidence="4" key="1">
    <citation type="submission" date="2022-08" db="EMBL/GenBank/DDBJ databases">
        <title>Draft genome sequence of Lysinibacillus sp. strain KH24.</title>
        <authorList>
            <person name="Kanbe H."/>
            <person name="Itoh H."/>
        </authorList>
    </citation>
    <scope>NUCLEOTIDE SEQUENCE</scope>
    <source>
        <strain evidence="4">KH24</strain>
    </source>
</reference>